<accession>A0A4C1UE22</accession>
<dbReference type="EMBL" id="BGZK01000164">
    <property type="protein sequence ID" value="GBP24685.1"/>
    <property type="molecule type" value="Genomic_DNA"/>
</dbReference>
<proteinExistence type="predicted"/>
<name>A0A4C1UE22_EUMVA</name>
<reference evidence="1 2" key="1">
    <citation type="journal article" date="2019" name="Commun. Biol.">
        <title>The bagworm genome reveals a unique fibroin gene that provides high tensile strength.</title>
        <authorList>
            <person name="Kono N."/>
            <person name="Nakamura H."/>
            <person name="Ohtoshi R."/>
            <person name="Tomita M."/>
            <person name="Numata K."/>
            <person name="Arakawa K."/>
        </authorList>
    </citation>
    <scope>NUCLEOTIDE SEQUENCE [LARGE SCALE GENOMIC DNA]</scope>
</reference>
<evidence type="ECO:0000313" key="1">
    <source>
        <dbReference type="EMBL" id="GBP24685.1"/>
    </source>
</evidence>
<dbReference type="AlphaFoldDB" id="A0A4C1UE22"/>
<gene>
    <name evidence="1" type="ORF">EVAR_15891_1</name>
</gene>
<comment type="caution">
    <text evidence="1">The sequence shown here is derived from an EMBL/GenBank/DDBJ whole genome shotgun (WGS) entry which is preliminary data.</text>
</comment>
<keyword evidence="2" id="KW-1185">Reference proteome</keyword>
<protein>
    <submittedName>
        <fullName evidence="1">Uncharacterized protein</fullName>
    </submittedName>
</protein>
<organism evidence="1 2">
    <name type="scientific">Eumeta variegata</name>
    <name type="common">Bagworm moth</name>
    <name type="synonym">Eumeta japonica</name>
    <dbReference type="NCBI Taxonomy" id="151549"/>
    <lineage>
        <taxon>Eukaryota</taxon>
        <taxon>Metazoa</taxon>
        <taxon>Ecdysozoa</taxon>
        <taxon>Arthropoda</taxon>
        <taxon>Hexapoda</taxon>
        <taxon>Insecta</taxon>
        <taxon>Pterygota</taxon>
        <taxon>Neoptera</taxon>
        <taxon>Endopterygota</taxon>
        <taxon>Lepidoptera</taxon>
        <taxon>Glossata</taxon>
        <taxon>Ditrysia</taxon>
        <taxon>Tineoidea</taxon>
        <taxon>Psychidae</taxon>
        <taxon>Oiketicinae</taxon>
        <taxon>Eumeta</taxon>
    </lineage>
</organism>
<evidence type="ECO:0000313" key="2">
    <source>
        <dbReference type="Proteomes" id="UP000299102"/>
    </source>
</evidence>
<dbReference type="Proteomes" id="UP000299102">
    <property type="component" value="Unassembled WGS sequence"/>
</dbReference>
<sequence>MNVGIISRMWNDFHSGQTPRRRTRAVSFEPSLTRRHTSCNRVMKSCHSNTPRARVAALAHDNEVAADRIPGYTLQLGMLNKPGMKIRLKEQGDTVRKPRNFFDRYSVIWAAERGREMDDT</sequence>